<feature type="region of interest" description="Disordered" evidence="6">
    <location>
        <begin position="128"/>
        <end position="170"/>
    </location>
</feature>
<feature type="compositionally biased region" description="Low complexity" evidence="6">
    <location>
        <begin position="155"/>
        <end position="170"/>
    </location>
</feature>
<feature type="transmembrane region" description="Helical" evidence="5">
    <location>
        <begin position="181"/>
        <end position="203"/>
    </location>
</feature>
<organism evidence="7">
    <name type="scientific">Muribaculaceae bacterium Z82</name>
    <dbReference type="NCBI Taxonomy" id="2304548"/>
    <lineage>
        <taxon>Bacteria</taxon>
        <taxon>Pseudomonadati</taxon>
        <taxon>Bacteroidota</taxon>
        <taxon>Bacteroidia</taxon>
        <taxon>Bacteroidales</taxon>
        <taxon>Muribaculaceae</taxon>
    </lineage>
</organism>
<comment type="similarity">
    <text evidence="5">Belongs to the 4-toluene sulfonate uptake permease (TSUP) (TC 2.A.102) family.</text>
</comment>
<evidence type="ECO:0000256" key="4">
    <source>
        <dbReference type="ARBA" id="ARBA00023136"/>
    </source>
</evidence>
<dbReference type="InterPro" id="IPR051598">
    <property type="entry name" value="TSUP/Inactive_protease-like"/>
</dbReference>
<dbReference type="Pfam" id="PF01925">
    <property type="entry name" value="TauE"/>
    <property type="match status" value="1"/>
</dbReference>
<reference evidence="7" key="1">
    <citation type="submission" date="2018-08" db="EMBL/GenBank/DDBJ databases">
        <title>Murine metabolic-syndrome-specific gut microbial biobank.</title>
        <authorList>
            <person name="Liu C."/>
        </authorList>
    </citation>
    <scope>NUCLEOTIDE SEQUENCE [LARGE SCALE GENOMIC DNA]</scope>
    <source>
        <strain evidence="7">Z82</strain>
    </source>
</reference>
<evidence type="ECO:0000256" key="3">
    <source>
        <dbReference type="ARBA" id="ARBA00022989"/>
    </source>
</evidence>
<evidence type="ECO:0000256" key="6">
    <source>
        <dbReference type="SAM" id="MobiDB-lite"/>
    </source>
</evidence>
<comment type="subcellular location">
    <subcellularLocation>
        <location evidence="5">Cell membrane</location>
        <topology evidence="5">Multi-pass membrane protein</topology>
    </subcellularLocation>
    <subcellularLocation>
        <location evidence="1">Membrane</location>
        <topology evidence="1">Multi-pass membrane protein</topology>
    </subcellularLocation>
</comment>
<comment type="caution">
    <text evidence="7">The sequence shown here is derived from an EMBL/GenBank/DDBJ whole genome shotgun (WGS) entry which is preliminary data.</text>
</comment>
<evidence type="ECO:0000313" key="7">
    <source>
        <dbReference type="EMBL" id="NBI33489.1"/>
    </source>
</evidence>
<gene>
    <name evidence="7" type="ORF">D1639_00245</name>
</gene>
<evidence type="ECO:0000256" key="2">
    <source>
        <dbReference type="ARBA" id="ARBA00022692"/>
    </source>
</evidence>
<dbReference type="InterPro" id="IPR002781">
    <property type="entry name" value="TM_pro_TauE-like"/>
</dbReference>
<feature type="transmembrane region" description="Helical" evidence="5">
    <location>
        <begin position="7"/>
        <end position="34"/>
    </location>
</feature>
<protein>
    <recommendedName>
        <fullName evidence="5">Probable membrane transporter protein</fullName>
    </recommendedName>
</protein>
<sequence length="297" mass="29513">MDASFALLAGGVVGGIVVGIFSGMLGIGGGTLMIPLFRLVFGLSPLQATATSLFCVVPTSLSGAVQHMRNKTSLLKLGAVAGVGGALTSPLGVQLAQVSPEWLVMLAAAVIIVWSAAKMFSKAIKMPKAHGAPETPTSGQPSAPEATADGGLAGPHAPTTAAQTPASAPPTLTRRQLAQGALIGLGAGLASGYVGVGGGFLMVPLFLSVIGISARQASGTSLVAVMILAIPGVVQQGLLGNIAYLVGIATCAGSIPGALVGARLAARIPERTLRFAFGYFLLLAAALLMVNELGILG</sequence>
<dbReference type="PANTHER" id="PTHR43701:SF2">
    <property type="entry name" value="MEMBRANE TRANSPORTER PROTEIN YJNA-RELATED"/>
    <property type="match status" value="1"/>
</dbReference>
<keyword evidence="5" id="KW-1003">Cell membrane</keyword>
<evidence type="ECO:0000256" key="1">
    <source>
        <dbReference type="ARBA" id="ARBA00004141"/>
    </source>
</evidence>
<proteinExistence type="inferred from homology"/>
<dbReference type="AlphaFoldDB" id="A0A7C9NRR5"/>
<accession>A0A7C9NRR5</accession>
<dbReference type="GO" id="GO:0005886">
    <property type="term" value="C:plasma membrane"/>
    <property type="evidence" value="ECO:0007669"/>
    <property type="project" value="UniProtKB-SubCell"/>
</dbReference>
<feature type="transmembrane region" description="Helical" evidence="5">
    <location>
        <begin position="102"/>
        <end position="120"/>
    </location>
</feature>
<keyword evidence="4 5" id="KW-0472">Membrane</keyword>
<feature type="transmembrane region" description="Helical" evidence="5">
    <location>
        <begin position="242"/>
        <end position="264"/>
    </location>
</feature>
<feature type="transmembrane region" description="Helical" evidence="5">
    <location>
        <begin position="276"/>
        <end position="296"/>
    </location>
</feature>
<keyword evidence="3 5" id="KW-1133">Transmembrane helix</keyword>
<keyword evidence="2 5" id="KW-0812">Transmembrane</keyword>
<feature type="transmembrane region" description="Helical" evidence="5">
    <location>
        <begin position="77"/>
        <end position="96"/>
    </location>
</feature>
<dbReference type="EMBL" id="QWKH01000002">
    <property type="protein sequence ID" value="NBI33489.1"/>
    <property type="molecule type" value="Genomic_DNA"/>
</dbReference>
<dbReference type="PANTHER" id="PTHR43701">
    <property type="entry name" value="MEMBRANE TRANSPORTER PROTEIN MJ0441-RELATED"/>
    <property type="match status" value="1"/>
</dbReference>
<evidence type="ECO:0000256" key="5">
    <source>
        <dbReference type="RuleBase" id="RU363041"/>
    </source>
</evidence>
<name>A0A7C9NRR5_9BACT</name>
<feature type="transmembrane region" description="Helical" evidence="5">
    <location>
        <begin position="46"/>
        <end position="65"/>
    </location>
</feature>